<comment type="caution">
    <text evidence="2">The sequence shown here is derived from an EMBL/GenBank/DDBJ whole genome shotgun (WGS) entry which is preliminary data.</text>
</comment>
<sequence length="141" mass="15895">DKQNIINSNKQLSQSGLRVLAFAYREFESSQELTLDDENNYTFIGLISMIDPPREESAEAVKDCITAGIKPVMITGDHKITASAIAKQIGIFKDGDRAIEGIELDKMSDEELKNNIEKISVYARVSPEHKIRIVRAWQEKN</sequence>
<feature type="non-terminal residue" evidence="2">
    <location>
        <position position="1"/>
    </location>
</feature>
<dbReference type="Proteomes" id="UP001288944">
    <property type="component" value="Unassembled WGS sequence"/>
</dbReference>
<evidence type="ECO:0000256" key="1">
    <source>
        <dbReference type="ARBA" id="ARBA00022842"/>
    </source>
</evidence>
<dbReference type="Gene3D" id="3.40.1110.10">
    <property type="entry name" value="Calcium-transporting ATPase, cytoplasmic domain N"/>
    <property type="match status" value="1"/>
</dbReference>
<gene>
    <name evidence="2" type="ORF">GNF83_21060</name>
</gene>
<keyword evidence="2" id="KW-0378">Hydrolase</keyword>
<dbReference type="InterPro" id="IPR036412">
    <property type="entry name" value="HAD-like_sf"/>
</dbReference>
<organism evidence="2 3">
    <name type="scientific">Clostridium perfringens</name>
    <dbReference type="NCBI Taxonomy" id="1502"/>
    <lineage>
        <taxon>Bacteria</taxon>
        <taxon>Bacillati</taxon>
        <taxon>Bacillota</taxon>
        <taxon>Clostridia</taxon>
        <taxon>Eubacteriales</taxon>
        <taxon>Clostridiaceae</taxon>
        <taxon>Clostridium</taxon>
    </lineage>
</organism>
<dbReference type="GO" id="GO:0016787">
    <property type="term" value="F:hydrolase activity"/>
    <property type="evidence" value="ECO:0007669"/>
    <property type="project" value="UniProtKB-KW"/>
</dbReference>
<evidence type="ECO:0000313" key="3">
    <source>
        <dbReference type="Proteomes" id="UP001288944"/>
    </source>
</evidence>
<feature type="non-terminal residue" evidence="2">
    <location>
        <position position="141"/>
    </location>
</feature>
<dbReference type="EMBL" id="WNUR01001387">
    <property type="protein sequence ID" value="MDZ7543607.1"/>
    <property type="molecule type" value="Genomic_DNA"/>
</dbReference>
<dbReference type="GO" id="GO:0000166">
    <property type="term" value="F:nucleotide binding"/>
    <property type="evidence" value="ECO:0007669"/>
    <property type="project" value="InterPro"/>
</dbReference>
<dbReference type="GO" id="GO:0005886">
    <property type="term" value="C:plasma membrane"/>
    <property type="evidence" value="ECO:0007669"/>
    <property type="project" value="TreeGrafter"/>
</dbReference>
<dbReference type="Pfam" id="PF13246">
    <property type="entry name" value="Cation_ATPase"/>
    <property type="match status" value="1"/>
</dbReference>
<dbReference type="Gene3D" id="3.40.50.1000">
    <property type="entry name" value="HAD superfamily/HAD-like"/>
    <property type="match status" value="1"/>
</dbReference>
<evidence type="ECO:0000313" key="2">
    <source>
        <dbReference type="EMBL" id="MDZ7543607.1"/>
    </source>
</evidence>
<dbReference type="GO" id="GO:0005388">
    <property type="term" value="F:P-type calcium transporter activity"/>
    <property type="evidence" value="ECO:0007669"/>
    <property type="project" value="TreeGrafter"/>
</dbReference>
<keyword evidence="1" id="KW-0460">Magnesium</keyword>
<dbReference type="SUPFAM" id="SSF81660">
    <property type="entry name" value="Metal cation-transporting ATPase, ATP-binding domain N"/>
    <property type="match status" value="1"/>
</dbReference>
<dbReference type="InterPro" id="IPR023214">
    <property type="entry name" value="HAD_sf"/>
</dbReference>
<proteinExistence type="predicted"/>
<dbReference type="SUPFAM" id="SSF56784">
    <property type="entry name" value="HAD-like"/>
    <property type="match status" value="1"/>
</dbReference>
<dbReference type="AlphaFoldDB" id="A0AAW9KFY9"/>
<dbReference type="PRINTS" id="PR00119">
    <property type="entry name" value="CATATPASE"/>
</dbReference>
<protein>
    <submittedName>
        <fullName evidence="2">HAD family hydrolase</fullName>
    </submittedName>
</protein>
<dbReference type="InterPro" id="IPR023299">
    <property type="entry name" value="ATPase_P-typ_cyto_dom_N"/>
</dbReference>
<reference evidence="2" key="1">
    <citation type="submission" date="2019-11" db="EMBL/GenBank/DDBJ databases">
        <title>Characterization of Clostridium perfringens isolates from swine manure treated agricultural soils.</title>
        <authorList>
            <person name="Wushke S.T."/>
        </authorList>
    </citation>
    <scope>NUCLEOTIDE SEQUENCE</scope>
    <source>
        <strain evidence="2">X62</strain>
    </source>
</reference>
<name>A0AAW9KFY9_CLOPF</name>
<dbReference type="PANTHER" id="PTHR24093:SF506">
    <property type="entry name" value="CATION-TRANSPORTING ATPASE PMA1"/>
    <property type="match status" value="1"/>
</dbReference>
<dbReference type="PANTHER" id="PTHR24093">
    <property type="entry name" value="CATION TRANSPORTING ATPASE"/>
    <property type="match status" value="1"/>
</dbReference>
<accession>A0AAW9KFY9</accession>